<gene>
    <name evidence="2" type="ORF">POJ06DRAFT_269807</name>
</gene>
<keyword evidence="1" id="KW-0812">Transmembrane</keyword>
<dbReference type="GeneID" id="80884564"/>
<evidence type="ECO:0000313" key="2">
    <source>
        <dbReference type="EMBL" id="KAJ8098724.1"/>
    </source>
</evidence>
<sequence length="56" mass="6541">MPLPNPRRIFASFRTDEEERQYSRRAFLNFMGFLGSCLIFSFVAQKLSGWKGLILP</sequence>
<reference evidence="2" key="1">
    <citation type="submission" date="2023-03" db="EMBL/GenBank/DDBJ databases">
        <title>Near-Complete genome sequence of Lipomyces tetrasporous NRRL Y-64009, an oleaginous yeast capable of growing on lignocellulosic hydrolysates.</title>
        <authorList>
            <consortium name="Lawrence Berkeley National Laboratory"/>
            <person name="Jagtap S.S."/>
            <person name="Liu J.-J."/>
            <person name="Walukiewicz H.E."/>
            <person name="Pangilinan J."/>
            <person name="Lipzen A."/>
            <person name="Ahrendt S."/>
            <person name="Koriabine M."/>
            <person name="Cobaugh K."/>
            <person name="Salamov A."/>
            <person name="Yoshinaga Y."/>
            <person name="Ng V."/>
            <person name="Daum C."/>
            <person name="Grigoriev I.V."/>
            <person name="Slininger P.J."/>
            <person name="Dien B.S."/>
            <person name="Jin Y.-S."/>
            <person name="Rao C.V."/>
        </authorList>
    </citation>
    <scope>NUCLEOTIDE SEQUENCE</scope>
    <source>
        <strain evidence="2">NRRL Y-64009</strain>
    </source>
</reference>
<organism evidence="2 3">
    <name type="scientific">Lipomyces tetrasporus</name>
    <dbReference type="NCBI Taxonomy" id="54092"/>
    <lineage>
        <taxon>Eukaryota</taxon>
        <taxon>Fungi</taxon>
        <taxon>Dikarya</taxon>
        <taxon>Ascomycota</taxon>
        <taxon>Saccharomycotina</taxon>
        <taxon>Lipomycetes</taxon>
        <taxon>Lipomycetales</taxon>
        <taxon>Lipomycetaceae</taxon>
        <taxon>Lipomyces</taxon>
    </lineage>
</organism>
<dbReference type="Pfam" id="PF17237">
    <property type="entry name" value="Emr1"/>
    <property type="match status" value="1"/>
</dbReference>
<dbReference type="InterPro" id="IPR035195">
    <property type="entry name" value="Emr1"/>
</dbReference>
<feature type="transmembrane region" description="Helical" evidence="1">
    <location>
        <begin position="26"/>
        <end position="44"/>
    </location>
</feature>
<accession>A0AAD7VRJ6</accession>
<protein>
    <submittedName>
        <fullName evidence="2">Uncharacterized protein</fullName>
    </submittedName>
</protein>
<dbReference type="GO" id="GO:0007008">
    <property type="term" value="P:outer mitochondrial membrane organization"/>
    <property type="evidence" value="ECO:0007669"/>
    <property type="project" value="InterPro"/>
</dbReference>
<comment type="caution">
    <text evidence="2">The sequence shown here is derived from an EMBL/GenBank/DDBJ whole genome shotgun (WGS) entry which is preliminary data.</text>
</comment>
<dbReference type="RefSeq" id="XP_056042174.1">
    <property type="nucleotide sequence ID" value="XM_056189398.1"/>
</dbReference>
<keyword evidence="1" id="KW-0472">Membrane</keyword>
<dbReference type="AlphaFoldDB" id="A0AAD7VRJ6"/>
<dbReference type="Proteomes" id="UP001217417">
    <property type="component" value="Unassembled WGS sequence"/>
</dbReference>
<evidence type="ECO:0000256" key="1">
    <source>
        <dbReference type="SAM" id="Phobius"/>
    </source>
</evidence>
<dbReference type="GO" id="GO:0005739">
    <property type="term" value="C:mitochondrion"/>
    <property type="evidence" value="ECO:0007669"/>
    <property type="project" value="GOC"/>
</dbReference>
<keyword evidence="1" id="KW-1133">Transmembrane helix</keyword>
<proteinExistence type="predicted"/>
<name>A0AAD7VRJ6_9ASCO</name>
<evidence type="ECO:0000313" key="3">
    <source>
        <dbReference type="Proteomes" id="UP001217417"/>
    </source>
</evidence>
<keyword evidence="3" id="KW-1185">Reference proteome</keyword>
<dbReference type="EMBL" id="JARPMG010000008">
    <property type="protein sequence ID" value="KAJ8098724.1"/>
    <property type="molecule type" value="Genomic_DNA"/>
</dbReference>